<evidence type="ECO:0000256" key="1">
    <source>
        <dbReference type="SAM" id="MobiDB-lite"/>
    </source>
</evidence>
<dbReference type="PANTHER" id="PTHR15633:SF2">
    <property type="entry name" value="NUCLEOLAR PROTEIN 11"/>
    <property type="match status" value="1"/>
</dbReference>
<sequence>MSASSINDPDFLAGFRHPLAISYAPDNAEGYATLTVHGEGIYVYDLDNSASIISQTTGPSTTFSGPAVTRKIGTKFSLLAAARTSPDVPSSETNRTIWGWADDLSLGLSERAALSKAKKSAVISHAISKIYAPPSIAPHAILLSEEGEFTLVDDSLTPVSVFVAKPNEKWAVLNSFLFANHECEFKSANDATLILLEKAVGEKHRMRLRMFGIQGDTIERQGEAEMKDLPASAITASSCSTSGLLCVVLKDDSVHTYQIMATPNPLTVTYQAATVLPAAHASPKSLTITAVSTSHILIASSSASSIPLTIFDLHFSLPISAHVFDLPPSAAPSSSGKTTTEVVYATRSQCLLRVNSTAFVLPFSAPMRSTIRDVMGLGKKLSVSGTAKQTKDDKHIDSFRNAFTSGGDLKKSMEDWEKAKGGKLGHSVVKSIINVLLFTSTTSLAPKKAASIKAQSREVLHDLISKKMVRSSMVDQTSSSTFLGALQDQNDWESIDLALTSSNVPDIPSNDLVQTLLPVVQQHRATHPPASSAAEGDSMDVDPPPTSASEPGAVPSLPSFLSLAVSYEAQSISATAASLRAGVRRSFFDLEDACTVLEILVQWVRQHVDCLSTPSDAPSDQVPDLSSILSFLLPFLDSTFILLSSSSSAAATRSQALLRTLSAVVDKSVGTISEVERGAGVLGEFLRRLERVEASRKAAGEKDAGKEDWRGRRARAREEQVGMVGKYHLEELVL</sequence>
<dbReference type="GO" id="GO:0003723">
    <property type="term" value="F:RNA binding"/>
    <property type="evidence" value="ECO:0007669"/>
    <property type="project" value="TreeGrafter"/>
</dbReference>
<feature type="region of interest" description="Disordered" evidence="1">
    <location>
        <begin position="523"/>
        <end position="553"/>
    </location>
</feature>
<proteinExistence type="predicted"/>
<protein>
    <submittedName>
        <fullName evidence="2">Uncharacterized protein</fullName>
    </submittedName>
</protein>
<name>A0A5C3QLG3_9AGAR</name>
<dbReference type="STRING" id="1884261.A0A5C3QLG3"/>
<evidence type="ECO:0000313" key="2">
    <source>
        <dbReference type="EMBL" id="TFK99213.1"/>
    </source>
</evidence>
<dbReference type="OrthoDB" id="4349954at2759"/>
<dbReference type="EMBL" id="ML178835">
    <property type="protein sequence ID" value="TFK99213.1"/>
    <property type="molecule type" value="Genomic_DNA"/>
</dbReference>
<dbReference type="GO" id="GO:0030490">
    <property type="term" value="P:maturation of SSU-rRNA"/>
    <property type="evidence" value="ECO:0007669"/>
    <property type="project" value="InterPro"/>
</dbReference>
<reference evidence="2 3" key="1">
    <citation type="journal article" date="2019" name="Nat. Ecol. Evol.">
        <title>Megaphylogeny resolves global patterns of mushroom evolution.</title>
        <authorList>
            <person name="Varga T."/>
            <person name="Krizsan K."/>
            <person name="Foldi C."/>
            <person name="Dima B."/>
            <person name="Sanchez-Garcia M."/>
            <person name="Sanchez-Ramirez S."/>
            <person name="Szollosi G.J."/>
            <person name="Szarkandi J.G."/>
            <person name="Papp V."/>
            <person name="Albert L."/>
            <person name="Andreopoulos W."/>
            <person name="Angelini C."/>
            <person name="Antonin V."/>
            <person name="Barry K.W."/>
            <person name="Bougher N.L."/>
            <person name="Buchanan P."/>
            <person name="Buyck B."/>
            <person name="Bense V."/>
            <person name="Catcheside P."/>
            <person name="Chovatia M."/>
            <person name="Cooper J."/>
            <person name="Damon W."/>
            <person name="Desjardin D."/>
            <person name="Finy P."/>
            <person name="Geml J."/>
            <person name="Haridas S."/>
            <person name="Hughes K."/>
            <person name="Justo A."/>
            <person name="Karasinski D."/>
            <person name="Kautmanova I."/>
            <person name="Kiss B."/>
            <person name="Kocsube S."/>
            <person name="Kotiranta H."/>
            <person name="LaButti K.M."/>
            <person name="Lechner B.E."/>
            <person name="Liimatainen K."/>
            <person name="Lipzen A."/>
            <person name="Lukacs Z."/>
            <person name="Mihaltcheva S."/>
            <person name="Morgado L.N."/>
            <person name="Niskanen T."/>
            <person name="Noordeloos M.E."/>
            <person name="Ohm R.A."/>
            <person name="Ortiz-Santana B."/>
            <person name="Ovrebo C."/>
            <person name="Racz N."/>
            <person name="Riley R."/>
            <person name="Savchenko A."/>
            <person name="Shiryaev A."/>
            <person name="Soop K."/>
            <person name="Spirin V."/>
            <person name="Szebenyi C."/>
            <person name="Tomsovsky M."/>
            <person name="Tulloss R.E."/>
            <person name="Uehling J."/>
            <person name="Grigoriev I.V."/>
            <person name="Vagvolgyi C."/>
            <person name="Papp T."/>
            <person name="Martin F.M."/>
            <person name="Miettinen O."/>
            <person name="Hibbett D.S."/>
            <person name="Nagy L.G."/>
        </authorList>
    </citation>
    <scope>NUCLEOTIDE SEQUENCE [LARGE SCALE GENOMIC DNA]</scope>
    <source>
        <strain evidence="2 3">CBS 309.79</strain>
    </source>
</reference>
<gene>
    <name evidence="2" type="ORF">BDV98DRAFT_571885</name>
</gene>
<dbReference type="Proteomes" id="UP000305067">
    <property type="component" value="Unassembled WGS sequence"/>
</dbReference>
<organism evidence="2 3">
    <name type="scientific">Pterulicium gracile</name>
    <dbReference type="NCBI Taxonomy" id="1884261"/>
    <lineage>
        <taxon>Eukaryota</taxon>
        <taxon>Fungi</taxon>
        <taxon>Dikarya</taxon>
        <taxon>Basidiomycota</taxon>
        <taxon>Agaricomycotina</taxon>
        <taxon>Agaricomycetes</taxon>
        <taxon>Agaricomycetidae</taxon>
        <taxon>Agaricales</taxon>
        <taxon>Pleurotineae</taxon>
        <taxon>Pterulaceae</taxon>
        <taxon>Pterulicium</taxon>
    </lineage>
</organism>
<dbReference type="AlphaFoldDB" id="A0A5C3QLG3"/>
<dbReference type="InterPro" id="IPR042859">
    <property type="entry name" value="NOL11"/>
</dbReference>
<keyword evidence="3" id="KW-1185">Reference proteome</keyword>
<dbReference type="PANTHER" id="PTHR15633">
    <property type="entry name" value="NUCLEOLAR PROTEIN 11"/>
    <property type="match status" value="1"/>
</dbReference>
<evidence type="ECO:0000313" key="3">
    <source>
        <dbReference type="Proteomes" id="UP000305067"/>
    </source>
</evidence>
<dbReference type="GO" id="GO:0005730">
    <property type="term" value="C:nucleolus"/>
    <property type="evidence" value="ECO:0007669"/>
    <property type="project" value="TreeGrafter"/>
</dbReference>
<accession>A0A5C3QLG3</accession>